<gene>
    <name evidence="2" type="ordered locus">LEPBI_I2660</name>
</gene>
<accession>B0SML4</accession>
<sequence>MITFFLYKGFRNGNLSFMFEDEPSTLKEKIYRTIIALFLFILVGTLIITFLPGDAEQSLIGAITGQNSTKAGSVAGRSIPVDYFNAAKRDCYYRYQQYGRETAQNSELLNSCAYSTVREMYIANDIAAAVGFQVSEISIKREMSKQAREIHKESVSQAGYGEEDSRSLTEIYQQIYRSAPMYYRIDSATGYALFPNFLDQPLAPSENEAELESEAKRAKISFRLVAISEVNLLNAVESKINITDAELQKEYEKEKQEGNLSKDPSGNFVSFEVRKPLLLSKLKFDRKRKEVEVWKGRIGQKISEPNALDAIAKEAGQPIETVSGVSLSDLKLVTSNRGNTYRLANSGQFWESLANDPFSKKTVVGPFSDNDKQVYVEFSELTYGQPTVKAPKDQAADFLKQRQLLSFFLEINQSLAAEYNVEKKGLLSLE</sequence>
<dbReference type="AlphaFoldDB" id="B0SML4"/>
<evidence type="ECO:0000313" key="3">
    <source>
        <dbReference type="Proteomes" id="UP000001847"/>
    </source>
</evidence>
<keyword evidence="1" id="KW-1133">Transmembrane helix</keyword>
<dbReference type="KEGG" id="lbi:LEPBI_I2660"/>
<evidence type="ECO:0000313" key="2">
    <source>
        <dbReference type="EMBL" id="ABZ98738.1"/>
    </source>
</evidence>
<dbReference type="Proteomes" id="UP000001847">
    <property type="component" value="Chromosome I"/>
</dbReference>
<organism evidence="2 3">
    <name type="scientific">Leptospira biflexa serovar Patoc (strain Patoc 1 / ATCC 23582 / Paris)</name>
    <dbReference type="NCBI Taxonomy" id="456481"/>
    <lineage>
        <taxon>Bacteria</taxon>
        <taxon>Pseudomonadati</taxon>
        <taxon>Spirochaetota</taxon>
        <taxon>Spirochaetia</taxon>
        <taxon>Leptospirales</taxon>
        <taxon>Leptospiraceae</taxon>
        <taxon>Leptospira</taxon>
    </lineage>
</organism>
<keyword evidence="1" id="KW-0812">Transmembrane</keyword>
<dbReference type="InterPro" id="IPR027304">
    <property type="entry name" value="Trigger_fact/SurA_dom_sf"/>
</dbReference>
<dbReference type="HOGENOM" id="CLU_668673_0_0_12"/>
<feature type="transmembrane region" description="Helical" evidence="1">
    <location>
        <begin position="30"/>
        <end position="51"/>
    </location>
</feature>
<evidence type="ECO:0000256" key="1">
    <source>
        <dbReference type="SAM" id="Phobius"/>
    </source>
</evidence>
<dbReference type="EMBL" id="CP000786">
    <property type="protein sequence ID" value="ABZ98738.1"/>
    <property type="molecule type" value="Genomic_DNA"/>
</dbReference>
<dbReference type="STRING" id="456481.LEPBI_I2660"/>
<keyword evidence="1" id="KW-0472">Membrane</keyword>
<protein>
    <submittedName>
        <fullName evidence="2">Uncharacterized protein</fullName>
    </submittedName>
</protein>
<reference evidence="2 3" key="1">
    <citation type="journal article" date="2008" name="PLoS ONE">
        <title>Genome sequence of the saprophyte Leptospira biflexa provides insights into the evolution of Leptospira and the pathogenesis of leptospirosis.</title>
        <authorList>
            <person name="Picardeau M."/>
            <person name="Bulach D.M."/>
            <person name="Bouchier C."/>
            <person name="Zuerner R.L."/>
            <person name="Zidane N."/>
            <person name="Wilson P.J."/>
            <person name="Creno S."/>
            <person name="Kuczek E.S."/>
            <person name="Bommezzadri S."/>
            <person name="Davis J.C."/>
            <person name="McGrath A."/>
            <person name="Johnson M.J."/>
            <person name="Boursaux-Eude C."/>
            <person name="Seemann T."/>
            <person name="Rouy Z."/>
            <person name="Coppel R.L."/>
            <person name="Rood J.I."/>
            <person name="Lajus A."/>
            <person name="Davies J.K."/>
            <person name="Medigue C."/>
            <person name="Adler B."/>
        </authorList>
    </citation>
    <scope>NUCLEOTIDE SEQUENCE [LARGE SCALE GENOMIC DNA]</scope>
    <source>
        <strain evidence="3">Patoc 1 / ATCC 23582 / Paris</strain>
    </source>
</reference>
<proteinExistence type="predicted"/>
<name>B0SML4_LEPBP</name>
<keyword evidence="3" id="KW-1185">Reference proteome</keyword>
<dbReference type="SUPFAM" id="SSF109998">
    <property type="entry name" value="Triger factor/SurA peptide-binding domain-like"/>
    <property type="match status" value="1"/>
</dbReference>